<proteinExistence type="predicted"/>
<accession>A0ABS9V417</accession>
<evidence type="ECO:0000313" key="2">
    <source>
        <dbReference type="Proteomes" id="UP001165489"/>
    </source>
</evidence>
<name>A0ABS9V417_9BACT</name>
<sequence>MNEYQLEINDKKVEISEYPFSFENDWVTELNQFVFKRTNLQNSLKHYFSLIWGIGAKYKSRTDWVFKYALRTFEFRTVEISRNSWKLFENLLFKTSLIQPAILDITTKILLSYRDYLNEESLQKLTVLIRDIIKIHAPVNHSFEVSWALWLAKSFNISISEETANSVLDTKDDFAILILLCMTREMNLVQGSPNFEKIETNLKEDILFSSNWLLAYESIKKGWLNPAEENLIENNGFFNILKDLDISFFNCELQLTTIPKREGAEQIVTGQNYETNAESISQETVDGTEFISVSGIL</sequence>
<dbReference type="Proteomes" id="UP001165489">
    <property type="component" value="Unassembled WGS sequence"/>
</dbReference>
<protein>
    <submittedName>
        <fullName evidence="1">Uncharacterized protein</fullName>
    </submittedName>
</protein>
<comment type="caution">
    <text evidence="1">The sequence shown here is derived from an EMBL/GenBank/DDBJ whole genome shotgun (WGS) entry which is preliminary data.</text>
</comment>
<dbReference type="EMBL" id="JAKZGP010000059">
    <property type="protein sequence ID" value="MCH7411118.1"/>
    <property type="molecule type" value="Genomic_DNA"/>
</dbReference>
<evidence type="ECO:0000313" key="1">
    <source>
        <dbReference type="EMBL" id="MCH7411118.1"/>
    </source>
</evidence>
<organism evidence="1 2">
    <name type="scientific">Belliella filtrata</name>
    <dbReference type="NCBI Taxonomy" id="2923435"/>
    <lineage>
        <taxon>Bacteria</taxon>
        <taxon>Pseudomonadati</taxon>
        <taxon>Bacteroidota</taxon>
        <taxon>Cytophagia</taxon>
        <taxon>Cytophagales</taxon>
        <taxon>Cyclobacteriaceae</taxon>
        <taxon>Belliella</taxon>
    </lineage>
</organism>
<dbReference type="RefSeq" id="WP_241349471.1">
    <property type="nucleotide sequence ID" value="NZ_JAKZGP010000059.1"/>
</dbReference>
<reference evidence="1" key="1">
    <citation type="submission" date="2022-03" db="EMBL/GenBank/DDBJ databases">
        <title>De novo assembled genomes of Belliella spp. (Cyclobacteriaceae) strains.</title>
        <authorList>
            <person name="Szabo A."/>
            <person name="Korponai K."/>
            <person name="Felfoldi T."/>
        </authorList>
    </citation>
    <scope>NUCLEOTIDE SEQUENCE</scope>
    <source>
        <strain evidence="1">DSM 111904</strain>
    </source>
</reference>
<gene>
    <name evidence="1" type="ORF">MM239_17065</name>
</gene>
<keyword evidence="2" id="KW-1185">Reference proteome</keyword>